<accession>A0ABY9YWR2</accession>
<sequence length="329" mass="37435">MPRRPVRRLAAAPAIALLLAGCGDSGVEQRWADYHRALEQSLDTAPIVRSSPTNISKLPRRRDRLFDIEDTREGILDVYALRKCRIVSLVAGRNNQLGRVAPPSQQWLYERKLWQRLSGCWNTPVPDGLADDDRQRLRRLTLTKTRQLPYVSWNALFDSEEWEKSFARASHAIDFSQANIAPDLAALDYLTAMVRHQFSREWVPDSGRLEQQLKTLRSRPLTAQTLRTLMLAAQRLDEATAALRQAPSGHCLPSRQPPALDATRKKAGQWLSAVNALFESLPVTPPPAMKSYRRRWLSLDNPKAPWASFQAALNEHHAERLRFQPCPDE</sequence>
<dbReference type="PROSITE" id="PS51257">
    <property type="entry name" value="PROKAR_LIPOPROTEIN"/>
    <property type="match status" value="1"/>
</dbReference>
<dbReference type="InterPro" id="IPR021431">
    <property type="entry name" value="DUF3080"/>
</dbReference>
<gene>
    <name evidence="1" type="ORF">P1P91_10030</name>
</gene>
<reference evidence="1 2" key="1">
    <citation type="submission" date="2023-03" db="EMBL/GenBank/DDBJ databases">
        <title>Halomonas sp. nov., isolated from Korean tranditional fermented seafood 'Jeotgal'.</title>
        <authorList>
            <person name="Kim B."/>
            <person name="Shin N.-R."/>
        </authorList>
    </citation>
    <scope>NUCLEOTIDE SEQUENCE [LARGE SCALE GENOMIC DNA]</scope>
    <source>
        <strain evidence="1 2">SG2L-4</strain>
    </source>
</reference>
<dbReference type="RefSeq" id="WP_311882363.1">
    <property type="nucleotide sequence ID" value="NZ_CP119391.1"/>
</dbReference>
<dbReference type="Pfam" id="PF11279">
    <property type="entry name" value="DUF3080"/>
    <property type="match status" value="1"/>
</dbReference>
<dbReference type="EMBL" id="CP119391">
    <property type="protein sequence ID" value="WNK19211.1"/>
    <property type="molecule type" value="Genomic_DNA"/>
</dbReference>
<dbReference type="Proteomes" id="UP001301869">
    <property type="component" value="Chromosome"/>
</dbReference>
<proteinExistence type="predicted"/>
<organism evidence="1 2">
    <name type="scientific">Halomonas piscis</name>
    <dbReference type="NCBI Taxonomy" id="3031727"/>
    <lineage>
        <taxon>Bacteria</taxon>
        <taxon>Pseudomonadati</taxon>
        <taxon>Pseudomonadota</taxon>
        <taxon>Gammaproteobacteria</taxon>
        <taxon>Oceanospirillales</taxon>
        <taxon>Halomonadaceae</taxon>
        <taxon>Halomonas</taxon>
    </lineage>
</organism>
<evidence type="ECO:0000313" key="2">
    <source>
        <dbReference type="Proteomes" id="UP001301869"/>
    </source>
</evidence>
<keyword evidence="2" id="KW-1185">Reference proteome</keyword>
<evidence type="ECO:0000313" key="1">
    <source>
        <dbReference type="EMBL" id="WNK19211.1"/>
    </source>
</evidence>
<protein>
    <submittedName>
        <fullName evidence="1">DUF3080 family protein</fullName>
    </submittedName>
</protein>
<name>A0ABY9YWR2_9GAMM</name>